<dbReference type="EMBL" id="FR904363">
    <property type="protein sequence ID" value="CDQ60917.1"/>
    <property type="molecule type" value="Genomic_DNA"/>
</dbReference>
<dbReference type="AlphaFoldDB" id="A0A060W1D4"/>
<reference evidence="1" key="2">
    <citation type="submission" date="2014-03" db="EMBL/GenBank/DDBJ databases">
        <authorList>
            <person name="Genoscope - CEA"/>
        </authorList>
    </citation>
    <scope>NUCLEOTIDE SEQUENCE</scope>
</reference>
<proteinExistence type="predicted"/>
<sequence>MRPFSQWTVESCRAGFFSLNPCKKKDVHKSLRTRQPRIFLVYRLTDHSPTMGGRTGTVILCVWACLLMANVLCGKSSGQNGQTDEQKDNTTVFTRILDRLLDGYDNRLRPGLGGTVLYNGFSPTHNILKLELVGDKRVMMSYLD</sequence>
<evidence type="ECO:0008006" key="3">
    <source>
        <dbReference type="Google" id="ProtNLM"/>
    </source>
</evidence>
<dbReference type="PaxDb" id="8022-A0A060W1D4"/>
<organism evidence="1 2">
    <name type="scientific">Oncorhynchus mykiss</name>
    <name type="common">Rainbow trout</name>
    <name type="synonym">Salmo gairdneri</name>
    <dbReference type="NCBI Taxonomy" id="8022"/>
    <lineage>
        <taxon>Eukaryota</taxon>
        <taxon>Metazoa</taxon>
        <taxon>Chordata</taxon>
        <taxon>Craniata</taxon>
        <taxon>Vertebrata</taxon>
        <taxon>Euteleostomi</taxon>
        <taxon>Actinopterygii</taxon>
        <taxon>Neopterygii</taxon>
        <taxon>Teleostei</taxon>
        <taxon>Protacanthopterygii</taxon>
        <taxon>Salmoniformes</taxon>
        <taxon>Salmonidae</taxon>
        <taxon>Salmoninae</taxon>
        <taxon>Oncorhynchus</taxon>
    </lineage>
</organism>
<evidence type="ECO:0000313" key="2">
    <source>
        <dbReference type="Proteomes" id="UP000193380"/>
    </source>
</evidence>
<name>A0A060W1D4_ONCMY</name>
<gene>
    <name evidence="1" type="ORF">GSONMT00082694001</name>
</gene>
<evidence type="ECO:0000313" key="1">
    <source>
        <dbReference type="EMBL" id="CDQ60917.1"/>
    </source>
</evidence>
<accession>A0A060W1D4</accession>
<dbReference type="Proteomes" id="UP000193380">
    <property type="component" value="Unassembled WGS sequence"/>
</dbReference>
<dbReference type="STRING" id="8022.A0A060W1D4"/>
<protein>
    <recommendedName>
        <fullName evidence="3">Neurotransmitter-gated ion-channel ligand-binding domain-containing protein</fullName>
    </recommendedName>
</protein>
<reference evidence="1" key="1">
    <citation type="journal article" date="2014" name="Nat. Commun.">
        <title>The rainbow trout genome provides novel insights into evolution after whole-genome duplication in vertebrates.</title>
        <authorList>
            <person name="Berthelot C."/>
            <person name="Brunet F."/>
            <person name="Chalopin D."/>
            <person name="Juanchich A."/>
            <person name="Bernard M."/>
            <person name="Noel B."/>
            <person name="Bento P."/>
            <person name="Da Silva C."/>
            <person name="Labadie K."/>
            <person name="Alberti A."/>
            <person name="Aury J.M."/>
            <person name="Louis A."/>
            <person name="Dehais P."/>
            <person name="Bardou P."/>
            <person name="Montfort J."/>
            <person name="Klopp C."/>
            <person name="Cabau C."/>
            <person name="Gaspin C."/>
            <person name="Thorgaard G.H."/>
            <person name="Boussaha M."/>
            <person name="Quillet E."/>
            <person name="Guyomard R."/>
            <person name="Galiana D."/>
            <person name="Bobe J."/>
            <person name="Volff J.N."/>
            <person name="Genet C."/>
            <person name="Wincker P."/>
            <person name="Jaillon O."/>
            <person name="Roest Crollius H."/>
            <person name="Guiguen Y."/>
        </authorList>
    </citation>
    <scope>NUCLEOTIDE SEQUENCE [LARGE SCALE GENOMIC DNA]</scope>
</reference>